<dbReference type="InterPro" id="IPR015500">
    <property type="entry name" value="Peptidase_S8_subtilisin-rel"/>
</dbReference>
<dbReference type="CDD" id="cd07487">
    <property type="entry name" value="Peptidases_S8_1"/>
    <property type="match status" value="1"/>
</dbReference>
<evidence type="ECO:0000256" key="4">
    <source>
        <dbReference type="ARBA" id="ARBA00022825"/>
    </source>
</evidence>
<evidence type="ECO:0000313" key="11">
    <source>
        <dbReference type="EMBL" id="AXG79300.1"/>
    </source>
</evidence>
<dbReference type="SUPFAM" id="SSF52743">
    <property type="entry name" value="Subtilisin-like"/>
    <property type="match status" value="1"/>
</dbReference>
<reference evidence="12" key="1">
    <citation type="submission" date="2018-07" db="EMBL/GenBank/DDBJ databases">
        <authorList>
            <person name="Zhao J."/>
        </authorList>
    </citation>
    <scope>NUCLEOTIDE SEQUENCE [LARGE SCALE GENOMIC DNA]</scope>
    <source>
        <strain evidence="12">GSSD-12</strain>
    </source>
</reference>
<dbReference type="InterPro" id="IPR050131">
    <property type="entry name" value="Peptidase_S8_subtilisin-like"/>
</dbReference>
<evidence type="ECO:0000256" key="6">
    <source>
        <dbReference type="PROSITE-ProRule" id="PRU01240"/>
    </source>
</evidence>
<evidence type="ECO:0000313" key="12">
    <source>
        <dbReference type="Proteomes" id="UP000253868"/>
    </source>
</evidence>
<dbReference type="GO" id="GO:0006508">
    <property type="term" value="P:proteolysis"/>
    <property type="evidence" value="ECO:0007669"/>
    <property type="project" value="UniProtKB-KW"/>
</dbReference>
<dbReference type="PROSITE" id="PS00137">
    <property type="entry name" value="SUBTILASE_HIS"/>
    <property type="match status" value="1"/>
</dbReference>
<dbReference type="PROSITE" id="PS00138">
    <property type="entry name" value="SUBTILASE_SER"/>
    <property type="match status" value="1"/>
</dbReference>
<dbReference type="InterPro" id="IPR000209">
    <property type="entry name" value="Peptidase_S8/S53_dom"/>
</dbReference>
<dbReference type="AlphaFoldDB" id="A0A345HRH6"/>
<evidence type="ECO:0000256" key="7">
    <source>
        <dbReference type="RuleBase" id="RU003355"/>
    </source>
</evidence>
<evidence type="ECO:0000256" key="8">
    <source>
        <dbReference type="SAM" id="MobiDB-lite"/>
    </source>
</evidence>
<dbReference type="InterPro" id="IPR023827">
    <property type="entry name" value="Peptidase_S8_Asp-AS"/>
</dbReference>
<dbReference type="Gene3D" id="3.40.50.200">
    <property type="entry name" value="Peptidase S8/S53 domain"/>
    <property type="match status" value="1"/>
</dbReference>
<feature type="active site" description="Charge relay system" evidence="5 6">
    <location>
        <position position="240"/>
    </location>
</feature>
<dbReference type="Pfam" id="PF00082">
    <property type="entry name" value="Peptidase_S8"/>
    <property type="match status" value="1"/>
</dbReference>
<feature type="active site" description="Charge relay system" evidence="5 6">
    <location>
        <position position="272"/>
    </location>
</feature>
<evidence type="ECO:0000256" key="3">
    <source>
        <dbReference type="ARBA" id="ARBA00022801"/>
    </source>
</evidence>
<dbReference type="EMBL" id="CP031194">
    <property type="protein sequence ID" value="AXG79300.1"/>
    <property type="molecule type" value="Genomic_DNA"/>
</dbReference>
<name>A0A345HRH6_9ACTN</name>
<keyword evidence="12" id="KW-1185">Reference proteome</keyword>
<dbReference type="PANTHER" id="PTHR43806:SF65">
    <property type="entry name" value="SERINE PROTEASE APRX"/>
    <property type="match status" value="1"/>
</dbReference>
<dbReference type="PRINTS" id="PR00723">
    <property type="entry name" value="SUBTILISIN"/>
</dbReference>
<dbReference type="InterPro" id="IPR017297">
    <property type="entry name" value="Peptidase_S8A_DPH-A"/>
</dbReference>
<feature type="domain" description="Peptidase S8/S53" evidence="10">
    <location>
        <begin position="231"/>
        <end position="493"/>
    </location>
</feature>
<keyword evidence="2 6" id="KW-0645">Protease</keyword>
<evidence type="ECO:0000256" key="5">
    <source>
        <dbReference type="PIRSR" id="PIRSR615500-1"/>
    </source>
</evidence>
<dbReference type="PANTHER" id="PTHR43806">
    <property type="entry name" value="PEPTIDASE S8"/>
    <property type="match status" value="1"/>
</dbReference>
<evidence type="ECO:0000259" key="10">
    <source>
        <dbReference type="Pfam" id="PF00082"/>
    </source>
</evidence>
<sequence>MVAALLTAGLTSGAASGATSGTAFGTTSVSGPGGAGDTQQHTAPGTARNTASVITLITGDRVYVNAEGRVIRVQPGEGRENIRMSITRSGDSTYVFPSDALALIGQRKVDRRLFDVTGLLKAKYDDAHRGSVPLIVSYGKNRATAKAALAEADVSVRRTLPTITGEALSAPKDESSDVWDALTEAGDTETEERTTAPGIERVWLDGKLKALLDKSVPQIGAPTAWQAGYDGKGVKVAVLDTGVDQTNPDLKGVSILRKDFSGSGSTVDKFGHGTHVASTLAGSGAKSGGKFKGVAPGAKILDGKVLGDDGFGGESGIIAGMQWAADQGAKIVNMSLGREDVPEVDPLEAAVERISAQKDVLFVVAAGNEGPEAKTIGSPGSAPSALTVGAVDRKNKIADFSSVGPTADGSLKPDITAPGVDIVAAKAAKGFIGDPATDGYVALSGTSMATPHVAGAAAILAQQHPDWTGRQIKQALISSAKPSAGLTPYQQGAGRTDLTKAITQTVLSEQASLNFGMQQWPHADDKPITQQITYRNTGTAPVTLDLTLETIGPKGKAAPAGFFTTGAPQITVPAGGTARVDLTANTSVGSQDGVFAGTLVAKAATGGQSVRTTFAVERESEAHTLTLKYLDTKGKPSQSGTQIQGHGDNAGMSYHYDEDGDGTVKVRLPKGTYLLDSAVSIPTGQKNGTDYALMVQPKLSLTKNTTVTFDARKTKPVNITAPGSAKQVQGYLNYALSTKSTYYSSIFTFGSFKGIRTGHVGPTVTAKEFDAQLGGVWQKGSTTYNLVYNRTGSLHPGLTHKVAASELALMNLKIGASNKNRKGKIATAWELPSGSGFEAESNPFALPATAKTYVNVPKGAKWSFAPGQLEPRSSYEQDVSFDRTSPAAYQPKKTYTKTFNVGVMSPRIGRADANWRWGNELNFCVEEFTDSSGNVVHSEPAKQRTVVTRDGKQLLNVKDPFCQYVLPVPAASAKYRISTDVTRPAKVTGVSTRLVAAWTFLSKKPSGGNSTPLPLSSVRFAPKLDLASTAPAGKKFTVPLTIQGPAAKNFKSLAVQVSYDGGKKWSKAPVNTKSGKRSLALTHPKKAKSVSFKAKLTDKSGNVYDVTIEKAYLLK</sequence>
<dbReference type="Proteomes" id="UP000253868">
    <property type="component" value="Chromosome"/>
</dbReference>
<keyword evidence="4 6" id="KW-0720">Serine protease</keyword>
<dbReference type="GO" id="GO:0004252">
    <property type="term" value="F:serine-type endopeptidase activity"/>
    <property type="evidence" value="ECO:0007669"/>
    <property type="project" value="UniProtKB-UniRule"/>
</dbReference>
<dbReference type="InterPro" id="IPR023828">
    <property type="entry name" value="Peptidase_S8_Ser-AS"/>
</dbReference>
<dbReference type="PROSITE" id="PS51892">
    <property type="entry name" value="SUBTILASE"/>
    <property type="match status" value="1"/>
</dbReference>
<dbReference type="InterPro" id="IPR036852">
    <property type="entry name" value="Peptidase_S8/S53_dom_sf"/>
</dbReference>
<keyword evidence="9" id="KW-0732">Signal</keyword>
<feature type="active site" description="Charge relay system" evidence="5 6">
    <location>
        <position position="447"/>
    </location>
</feature>
<accession>A0A345HRH6</accession>
<feature type="region of interest" description="Disordered" evidence="8">
    <location>
        <begin position="26"/>
        <end position="47"/>
    </location>
</feature>
<evidence type="ECO:0000256" key="1">
    <source>
        <dbReference type="ARBA" id="ARBA00011073"/>
    </source>
</evidence>
<evidence type="ECO:0000256" key="9">
    <source>
        <dbReference type="SAM" id="SignalP"/>
    </source>
</evidence>
<gene>
    <name evidence="11" type="ORF">DVK44_18400</name>
</gene>
<comment type="similarity">
    <text evidence="1 6 7">Belongs to the peptidase S8 family.</text>
</comment>
<dbReference type="InterPro" id="IPR022398">
    <property type="entry name" value="Peptidase_S8_His-AS"/>
</dbReference>
<organism evidence="11 12">
    <name type="scientific">Streptomyces paludis</name>
    <dbReference type="NCBI Taxonomy" id="2282738"/>
    <lineage>
        <taxon>Bacteria</taxon>
        <taxon>Bacillati</taxon>
        <taxon>Actinomycetota</taxon>
        <taxon>Actinomycetes</taxon>
        <taxon>Kitasatosporales</taxon>
        <taxon>Streptomycetaceae</taxon>
        <taxon>Streptomyces</taxon>
    </lineage>
</organism>
<feature type="signal peptide" evidence="9">
    <location>
        <begin position="1"/>
        <end position="17"/>
    </location>
</feature>
<dbReference type="PIRSF" id="PIRSF037854">
    <property type="entry name" value="Dihydropyridine_esterase"/>
    <property type="match status" value="1"/>
</dbReference>
<feature type="chain" id="PRO_5038960308" evidence="9">
    <location>
        <begin position="18"/>
        <end position="1115"/>
    </location>
</feature>
<proteinExistence type="inferred from homology"/>
<evidence type="ECO:0000256" key="2">
    <source>
        <dbReference type="ARBA" id="ARBA00022670"/>
    </source>
</evidence>
<keyword evidence="3 6" id="KW-0378">Hydrolase</keyword>
<protein>
    <submittedName>
        <fullName evidence="11">1,4-dihydropyridine esterase</fullName>
    </submittedName>
</protein>
<feature type="compositionally biased region" description="Polar residues" evidence="8">
    <location>
        <begin position="37"/>
        <end position="47"/>
    </location>
</feature>
<dbReference type="OrthoDB" id="9798386at2"/>
<dbReference type="PROSITE" id="PS00136">
    <property type="entry name" value="SUBTILASE_ASP"/>
    <property type="match status" value="1"/>
</dbReference>
<dbReference type="KEGG" id="spad:DVK44_18400"/>